<dbReference type="RefSeq" id="WP_087279695.1">
    <property type="nucleotide sequence ID" value="NZ_CP021455.1"/>
</dbReference>
<keyword evidence="3" id="KW-1185">Reference proteome</keyword>
<dbReference type="AlphaFoldDB" id="A0A1Y0EM34"/>
<proteinExistence type="predicted"/>
<evidence type="ECO:0000313" key="3">
    <source>
        <dbReference type="Proteomes" id="UP000196138"/>
    </source>
</evidence>
<dbReference type="EMBL" id="CP021455">
    <property type="protein sequence ID" value="ARU04667.1"/>
    <property type="molecule type" value="Genomic_DNA"/>
</dbReference>
<dbReference type="KEGG" id="cser:CCO03_08265"/>
<evidence type="ECO:0000256" key="1">
    <source>
        <dbReference type="SAM" id="MobiDB-lite"/>
    </source>
</evidence>
<protein>
    <submittedName>
        <fullName evidence="2">Uncharacterized protein</fullName>
    </submittedName>
</protein>
<dbReference type="Proteomes" id="UP000196138">
    <property type="component" value="Chromosome"/>
</dbReference>
<sequence length="60" mass="6664">MSRLREAVGQQVAGGSIYQQPTRDLTVDSEPAPPEYRFEIEGVNTAEVNTWAKKMVELLG</sequence>
<name>A0A1Y0EM34_9BURK</name>
<accession>A0A1Y0EM34</accession>
<organism evidence="2 3">
    <name type="scientific">Comamonas serinivorans</name>
    <dbReference type="NCBI Taxonomy" id="1082851"/>
    <lineage>
        <taxon>Bacteria</taxon>
        <taxon>Pseudomonadati</taxon>
        <taxon>Pseudomonadota</taxon>
        <taxon>Betaproteobacteria</taxon>
        <taxon>Burkholderiales</taxon>
        <taxon>Comamonadaceae</taxon>
        <taxon>Comamonas</taxon>
    </lineage>
</organism>
<evidence type="ECO:0000313" key="2">
    <source>
        <dbReference type="EMBL" id="ARU04667.1"/>
    </source>
</evidence>
<reference evidence="2 3" key="1">
    <citation type="submission" date="2017-05" db="EMBL/GenBank/DDBJ databases">
        <authorList>
            <person name="Song R."/>
            <person name="Chenine A.L."/>
            <person name="Ruprecht R.M."/>
        </authorList>
    </citation>
    <scope>NUCLEOTIDE SEQUENCE [LARGE SCALE GENOMIC DNA]</scope>
    <source>
        <strain evidence="2 3">DSM 26136</strain>
    </source>
</reference>
<gene>
    <name evidence="2" type="ORF">CCO03_08265</name>
</gene>
<feature type="region of interest" description="Disordered" evidence="1">
    <location>
        <begin position="1"/>
        <end position="32"/>
    </location>
</feature>